<dbReference type="InterPro" id="IPR008909">
    <property type="entry name" value="DALR_anticod-bd"/>
</dbReference>
<proteinExistence type="inferred from homology"/>
<dbReference type="GO" id="GO:0004814">
    <property type="term" value="F:arginine-tRNA ligase activity"/>
    <property type="evidence" value="ECO:0007669"/>
    <property type="project" value="InterPro"/>
</dbReference>
<dbReference type="PANTHER" id="PTHR30075:SF2">
    <property type="entry name" value="GLYCINE--TRNA LIGASE, CHLOROPLASTIC_MITOCHONDRIAL 2"/>
    <property type="match status" value="1"/>
</dbReference>
<keyword evidence="5 10" id="KW-0547">Nucleotide-binding</keyword>
<keyword evidence="13" id="KW-1185">Reference proteome</keyword>
<evidence type="ECO:0000256" key="2">
    <source>
        <dbReference type="ARBA" id="ARBA00008226"/>
    </source>
</evidence>
<keyword evidence="6 10" id="KW-0067">ATP-binding</keyword>
<evidence type="ECO:0000313" key="13">
    <source>
        <dbReference type="Proteomes" id="UP000622860"/>
    </source>
</evidence>
<feature type="domain" description="DALR anticodon binding" evidence="11">
    <location>
        <begin position="582"/>
        <end position="688"/>
    </location>
</feature>
<evidence type="ECO:0000256" key="3">
    <source>
        <dbReference type="ARBA" id="ARBA00022490"/>
    </source>
</evidence>
<organism evidence="12 13">
    <name type="scientific">Virgibacillus oceani</name>
    <dbReference type="NCBI Taxonomy" id="1479511"/>
    <lineage>
        <taxon>Bacteria</taxon>
        <taxon>Bacillati</taxon>
        <taxon>Bacillota</taxon>
        <taxon>Bacilli</taxon>
        <taxon>Bacillales</taxon>
        <taxon>Bacillaceae</taxon>
        <taxon>Virgibacillus</taxon>
    </lineage>
</organism>
<gene>
    <name evidence="10 12" type="primary">glyS</name>
    <name evidence="12" type="ORF">GCM10011398_03590</name>
</gene>
<dbReference type="EC" id="6.1.1.14" evidence="10"/>
<comment type="catalytic activity">
    <reaction evidence="9 10">
        <text>tRNA(Gly) + glycine + ATP = glycyl-tRNA(Gly) + AMP + diphosphate</text>
        <dbReference type="Rhea" id="RHEA:16013"/>
        <dbReference type="Rhea" id="RHEA-COMP:9664"/>
        <dbReference type="Rhea" id="RHEA-COMP:9683"/>
        <dbReference type="ChEBI" id="CHEBI:30616"/>
        <dbReference type="ChEBI" id="CHEBI:33019"/>
        <dbReference type="ChEBI" id="CHEBI:57305"/>
        <dbReference type="ChEBI" id="CHEBI:78442"/>
        <dbReference type="ChEBI" id="CHEBI:78522"/>
        <dbReference type="ChEBI" id="CHEBI:456215"/>
        <dbReference type="EC" id="6.1.1.14"/>
    </reaction>
</comment>
<keyword evidence="3 10" id="KW-0963">Cytoplasm</keyword>
<dbReference type="NCBIfam" id="TIGR00211">
    <property type="entry name" value="glyS"/>
    <property type="match status" value="1"/>
</dbReference>
<comment type="subcellular location">
    <subcellularLocation>
        <location evidence="1 10">Cytoplasm</location>
    </subcellularLocation>
</comment>
<dbReference type="RefSeq" id="WP_188453630.1">
    <property type="nucleotide sequence ID" value="NZ_BMFR01000001.1"/>
</dbReference>
<evidence type="ECO:0000256" key="5">
    <source>
        <dbReference type="ARBA" id="ARBA00022741"/>
    </source>
</evidence>
<keyword evidence="4 10" id="KW-0436">Ligase</keyword>
<dbReference type="Pfam" id="PF02092">
    <property type="entry name" value="tRNA_synt_2f"/>
    <property type="match status" value="1"/>
</dbReference>
<protein>
    <recommendedName>
        <fullName evidence="10">Glycine--tRNA ligase beta subunit</fullName>
        <ecNumber evidence="10">6.1.1.14</ecNumber>
    </recommendedName>
    <alternativeName>
        <fullName evidence="10">Glycyl-tRNA synthetase beta subunit</fullName>
        <shortName evidence="10">GlyRS</shortName>
    </alternativeName>
</protein>
<comment type="caution">
    <text evidence="12">The sequence shown here is derived from an EMBL/GenBank/DDBJ whole genome shotgun (WGS) entry which is preliminary data.</text>
</comment>
<reference evidence="12" key="2">
    <citation type="submission" date="2020-09" db="EMBL/GenBank/DDBJ databases">
        <authorList>
            <person name="Sun Q."/>
            <person name="Zhou Y."/>
        </authorList>
    </citation>
    <scope>NUCLEOTIDE SEQUENCE</scope>
    <source>
        <strain evidence="12">CGMCC 1.12754</strain>
    </source>
</reference>
<evidence type="ECO:0000256" key="1">
    <source>
        <dbReference type="ARBA" id="ARBA00004496"/>
    </source>
</evidence>
<dbReference type="SUPFAM" id="SSF109604">
    <property type="entry name" value="HD-domain/PDEase-like"/>
    <property type="match status" value="1"/>
</dbReference>
<sequence>MAKDALFEIGLEELPARFVDDAEQQLLEKTEIWLKELRISFASVTSYSTPRRIAVFIQDMAEEQTTIEEEAKGPAEKIAKDAEGNWTKAAIGFTKGQGKTPDDIYTKEINGTSYIFVKKHIDGKQTKELLPGFKEIILALQFAKNMRWGKQTLRYARPIRWLVALFDNEIIPFEIAGVRTGNQTFGHRFLGKPITLVNPNDYAASLAQNYVIADAKQRENLIVNGIKELERKEGFHIPVSRELLNEVRNLVEYPTVFMGSFDESFLKLPSEVLITSMAEHQRYFPVKSKDGHLLPHFVGVRNGDDYKLQTVVKGNEKVLKARLSDAQFFYEEDHKHSVNHYLQKLEKVVFQEKLGTISDKVNRIMHITEKLAEMLNVDNVTKQRAVRAAQISKFDLVTNMVNEFTELQGIMGEKYAMNFGEEKTVAKAVAEHYMPRHANGKLPESAEGSIVSVADKLDTIVGCISVGYIPTGSQDPYGLRRQALGILKTLQKNEWNITVESLLDITLDLYQTLDIEIKDVNKVSAELNEFFLMRASYLMKEMSIPQDIIQAVLYKQVGIVGYTMEKASILSEKRNDADFKQVQEAFTRVLNLSKKAQFTEVDELLFETASEQELFQQYLSVSADYLDKRNSRDANLALEQISKLAEPIHTFFEHNMVMAEDEKLRKNRLSLIRLVAKLIYDFADMTRIEWKQHF</sequence>
<evidence type="ECO:0000256" key="9">
    <source>
        <dbReference type="ARBA" id="ARBA00047937"/>
    </source>
</evidence>
<dbReference type="HAMAP" id="MF_00255">
    <property type="entry name" value="Gly_tRNA_synth_beta"/>
    <property type="match status" value="1"/>
</dbReference>
<evidence type="ECO:0000313" key="12">
    <source>
        <dbReference type="EMBL" id="GGG63430.1"/>
    </source>
</evidence>
<comment type="subunit">
    <text evidence="10">Tetramer of two alpha and two beta subunits.</text>
</comment>
<dbReference type="Proteomes" id="UP000622860">
    <property type="component" value="Unassembled WGS sequence"/>
</dbReference>
<dbReference type="PROSITE" id="PS50861">
    <property type="entry name" value="AA_TRNA_LIGASE_II_GLYAB"/>
    <property type="match status" value="1"/>
</dbReference>
<comment type="similarity">
    <text evidence="2 10">Belongs to the class-II aminoacyl-tRNA synthetase family.</text>
</comment>
<dbReference type="Pfam" id="PF05746">
    <property type="entry name" value="DALR_1"/>
    <property type="match status" value="1"/>
</dbReference>
<name>A0A917LXE3_9BACI</name>
<keyword evidence="8 10" id="KW-0030">Aminoacyl-tRNA synthetase</keyword>
<evidence type="ECO:0000256" key="10">
    <source>
        <dbReference type="HAMAP-Rule" id="MF_00255"/>
    </source>
</evidence>
<dbReference type="AlphaFoldDB" id="A0A917LXE3"/>
<dbReference type="GO" id="GO:0006426">
    <property type="term" value="P:glycyl-tRNA aminoacylation"/>
    <property type="evidence" value="ECO:0007669"/>
    <property type="project" value="UniProtKB-UniRule"/>
</dbReference>
<evidence type="ECO:0000256" key="8">
    <source>
        <dbReference type="ARBA" id="ARBA00023146"/>
    </source>
</evidence>
<dbReference type="InterPro" id="IPR006194">
    <property type="entry name" value="Gly-tRNA-synth_heterodimer"/>
</dbReference>
<dbReference type="PANTHER" id="PTHR30075">
    <property type="entry name" value="GLYCYL-TRNA SYNTHETASE"/>
    <property type="match status" value="1"/>
</dbReference>
<accession>A0A917LXE3</accession>
<dbReference type="GO" id="GO:0004820">
    <property type="term" value="F:glycine-tRNA ligase activity"/>
    <property type="evidence" value="ECO:0007669"/>
    <property type="project" value="UniProtKB-UniRule"/>
</dbReference>
<dbReference type="GO" id="GO:0005524">
    <property type="term" value="F:ATP binding"/>
    <property type="evidence" value="ECO:0007669"/>
    <property type="project" value="UniProtKB-UniRule"/>
</dbReference>
<evidence type="ECO:0000259" key="11">
    <source>
        <dbReference type="SMART" id="SM00836"/>
    </source>
</evidence>
<dbReference type="EMBL" id="BMFR01000001">
    <property type="protein sequence ID" value="GGG63430.1"/>
    <property type="molecule type" value="Genomic_DNA"/>
</dbReference>
<keyword evidence="7 10" id="KW-0648">Protein biosynthesis</keyword>
<evidence type="ECO:0000256" key="7">
    <source>
        <dbReference type="ARBA" id="ARBA00022917"/>
    </source>
</evidence>
<dbReference type="SMART" id="SM00836">
    <property type="entry name" value="DALR_1"/>
    <property type="match status" value="1"/>
</dbReference>
<dbReference type="GO" id="GO:0005829">
    <property type="term" value="C:cytosol"/>
    <property type="evidence" value="ECO:0007669"/>
    <property type="project" value="TreeGrafter"/>
</dbReference>
<dbReference type="PRINTS" id="PR01045">
    <property type="entry name" value="TRNASYNTHGB"/>
</dbReference>
<dbReference type="InterPro" id="IPR015944">
    <property type="entry name" value="Gly-tRNA-synth_bsu"/>
</dbReference>
<evidence type="ECO:0000256" key="4">
    <source>
        <dbReference type="ARBA" id="ARBA00022598"/>
    </source>
</evidence>
<evidence type="ECO:0000256" key="6">
    <source>
        <dbReference type="ARBA" id="ARBA00022840"/>
    </source>
</evidence>
<reference evidence="12" key="1">
    <citation type="journal article" date="2014" name="Int. J. Syst. Evol. Microbiol.">
        <title>Complete genome sequence of Corynebacterium casei LMG S-19264T (=DSM 44701T), isolated from a smear-ripened cheese.</title>
        <authorList>
            <consortium name="US DOE Joint Genome Institute (JGI-PGF)"/>
            <person name="Walter F."/>
            <person name="Albersmeier A."/>
            <person name="Kalinowski J."/>
            <person name="Ruckert C."/>
        </authorList>
    </citation>
    <scope>NUCLEOTIDE SEQUENCE</scope>
    <source>
        <strain evidence="12">CGMCC 1.12754</strain>
    </source>
</reference>
<dbReference type="GO" id="GO:0006420">
    <property type="term" value="P:arginyl-tRNA aminoacylation"/>
    <property type="evidence" value="ECO:0007669"/>
    <property type="project" value="InterPro"/>
</dbReference>